<dbReference type="GO" id="GO:0004499">
    <property type="term" value="F:N,N-dimethylaniline monooxygenase activity"/>
    <property type="evidence" value="ECO:0007669"/>
    <property type="project" value="InterPro"/>
</dbReference>
<dbReference type="InterPro" id="IPR050346">
    <property type="entry name" value="FMO-like"/>
</dbReference>
<dbReference type="InterPro" id="IPR036188">
    <property type="entry name" value="FAD/NAD-bd_sf"/>
</dbReference>
<reference evidence="7" key="1">
    <citation type="submission" date="2022-05" db="EMBL/GenBank/DDBJ databases">
        <title>The Musa troglodytarum L. genome provides insights into the mechanism of non-climacteric behaviour and enrichment of carotenoids.</title>
        <authorList>
            <person name="Wang J."/>
        </authorList>
    </citation>
    <scope>NUCLEOTIDE SEQUENCE</scope>
    <source>
        <tissue evidence="7">Leaf</tissue>
    </source>
</reference>
<evidence type="ECO:0000256" key="3">
    <source>
        <dbReference type="ARBA" id="ARBA00022827"/>
    </source>
</evidence>
<dbReference type="EC" id="1.-.-.-" evidence="6"/>
<dbReference type="GO" id="GO:0050660">
    <property type="term" value="F:flavin adenine dinucleotide binding"/>
    <property type="evidence" value="ECO:0007669"/>
    <property type="project" value="InterPro"/>
</dbReference>
<evidence type="ECO:0000256" key="5">
    <source>
        <dbReference type="ARBA" id="ARBA00023002"/>
    </source>
</evidence>
<dbReference type="OrthoDB" id="66881at2759"/>
<evidence type="ECO:0000313" key="7">
    <source>
        <dbReference type="EMBL" id="URD93601.1"/>
    </source>
</evidence>
<evidence type="ECO:0000313" key="8">
    <source>
        <dbReference type="Proteomes" id="UP001055439"/>
    </source>
</evidence>
<dbReference type="EMBL" id="CP097505">
    <property type="protein sequence ID" value="URD93601.1"/>
    <property type="molecule type" value="Genomic_DNA"/>
</dbReference>
<comment type="similarity">
    <text evidence="1 6">Belongs to the FMO family.</text>
</comment>
<evidence type="ECO:0000256" key="2">
    <source>
        <dbReference type="ARBA" id="ARBA00022630"/>
    </source>
</evidence>
<dbReference type="Pfam" id="PF00743">
    <property type="entry name" value="FMO-like"/>
    <property type="match status" value="1"/>
</dbReference>
<dbReference type="GO" id="GO:0050661">
    <property type="term" value="F:NADP binding"/>
    <property type="evidence" value="ECO:0007669"/>
    <property type="project" value="InterPro"/>
</dbReference>
<dbReference type="FunFam" id="3.50.50.60:FF:000226">
    <property type="entry name" value="Flavin-containing monooxygenase"/>
    <property type="match status" value="1"/>
</dbReference>
<keyword evidence="3 6" id="KW-0274">FAD</keyword>
<keyword evidence="5 6" id="KW-0560">Oxidoreductase</keyword>
<evidence type="ECO:0000256" key="4">
    <source>
        <dbReference type="ARBA" id="ARBA00022857"/>
    </source>
</evidence>
<evidence type="ECO:0000256" key="6">
    <source>
        <dbReference type="RuleBase" id="RU361177"/>
    </source>
</evidence>
<evidence type="ECO:0000256" key="1">
    <source>
        <dbReference type="ARBA" id="ARBA00009183"/>
    </source>
</evidence>
<sequence>MEKKRVVIVGAGISGLAACKHVLERGFCPVVFETEAGVGGLWAHTLASTRLQSPTWEYRFTDFPWPAGVTETCPRHEQVLGYVESYARHFDLLRWIKFESRVVAVQYVGASEEEMAAWELWAGNGEAFGGAAKGEWHVAVQHKGHDSTEIYRADFLILCIGRFSGVPNFPCFPPEKGPEVFDGEVMHSMDYFNLDNSTAAALIKGKRVIVFGSGKSAFDIASECADCNGVDMPCTMMLRTKRWMVYESAIARFPLYEYFYRSRFSELLLHKPGEGVLLSLLATFLAPLRWLFSKVAEKYFKWKMPLQKHGMVPEHSFFQSITSCLITLMPEKFYDKVEEGSVILKRPQTFSFCKNGLSIDGEGELVESDLVIFATGFKGDQKLRDIFTSKWLQHIVAGSSNTTIPLYRECIHPRIPQLAIIGYSESLANLHASDIRSKWISHFLDGRFRLPSIRCMEKNVLEWEKYMKRYNHKHFRGSCIGGINIWYNDLLCRDMGFNPRRKKKFIAEWFLPYGPVDYADLDCSDK</sequence>
<dbReference type="InterPro" id="IPR000960">
    <property type="entry name" value="Flavin_mOase"/>
</dbReference>
<comment type="cofactor">
    <cofactor evidence="6">
        <name>FAD</name>
        <dbReference type="ChEBI" id="CHEBI:57692"/>
    </cofactor>
</comment>
<proteinExistence type="inferred from homology"/>
<dbReference type="AlphaFoldDB" id="A0A9E7JV59"/>
<gene>
    <name evidence="7" type="ORF">MUK42_01356</name>
</gene>
<dbReference type="PROSITE" id="PS51257">
    <property type="entry name" value="PROKAR_LIPOPROTEIN"/>
    <property type="match status" value="1"/>
</dbReference>
<dbReference type="Proteomes" id="UP001055439">
    <property type="component" value="Chromosome 3"/>
</dbReference>
<organism evidence="7 8">
    <name type="scientific">Musa troglodytarum</name>
    <name type="common">fe'i banana</name>
    <dbReference type="NCBI Taxonomy" id="320322"/>
    <lineage>
        <taxon>Eukaryota</taxon>
        <taxon>Viridiplantae</taxon>
        <taxon>Streptophyta</taxon>
        <taxon>Embryophyta</taxon>
        <taxon>Tracheophyta</taxon>
        <taxon>Spermatophyta</taxon>
        <taxon>Magnoliopsida</taxon>
        <taxon>Liliopsida</taxon>
        <taxon>Zingiberales</taxon>
        <taxon>Musaceae</taxon>
        <taxon>Musa</taxon>
    </lineage>
</organism>
<dbReference type="InterPro" id="IPR020946">
    <property type="entry name" value="Flavin_mOase-like"/>
</dbReference>
<keyword evidence="8" id="KW-1185">Reference proteome</keyword>
<dbReference type="Gene3D" id="3.50.50.60">
    <property type="entry name" value="FAD/NAD(P)-binding domain"/>
    <property type="match status" value="2"/>
</dbReference>
<dbReference type="SUPFAM" id="SSF51905">
    <property type="entry name" value="FAD/NAD(P)-binding domain"/>
    <property type="match status" value="2"/>
</dbReference>
<dbReference type="FunFam" id="3.50.50.60:FF:000170">
    <property type="entry name" value="Flavin-containing monooxygenase"/>
    <property type="match status" value="1"/>
</dbReference>
<dbReference type="PANTHER" id="PTHR23023">
    <property type="entry name" value="DIMETHYLANILINE MONOOXYGENASE"/>
    <property type="match status" value="1"/>
</dbReference>
<name>A0A9E7JV59_9LILI</name>
<keyword evidence="2 6" id="KW-0285">Flavoprotein</keyword>
<protein>
    <recommendedName>
        <fullName evidence="6">Flavin-containing monooxygenase</fullName>
        <ecNumber evidence="6">1.-.-.-</ecNumber>
    </recommendedName>
</protein>
<keyword evidence="6 7" id="KW-0503">Monooxygenase</keyword>
<accession>A0A9E7JV59</accession>
<keyword evidence="4" id="KW-0521">NADP</keyword>
<dbReference type="PIRSF" id="PIRSF000332">
    <property type="entry name" value="FMO"/>
    <property type="match status" value="1"/>
</dbReference>